<dbReference type="RefSeq" id="WP_311834990.1">
    <property type="nucleotide sequence ID" value="NZ_JARQBJ010000001.1"/>
</dbReference>
<evidence type="ECO:0000256" key="1">
    <source>
        <dbReference type="ARBA" id="ARBA00004903"/>
    </source>
</evidence>
<dbReference type="GO" id="GO:0046654">
    <property type="term" value="P:tetrahydrofolate biosynthetic process"/>
    <property type="evidence" value="ECO:0007669"/>
    <property type="project" value="InterPro"/>
</dbReference>
<keyword evidence="4 7" id="KW-0554">One-carbon metabolism</keyword>
<keyword evidence="6 7" id="KW-0560">Oxidoreductase</keyword>
<dbReference type="GO" id="GO:0050661">
    <property type="term" value="F:NADP binding"/>
    <property type="evidence" value="ECO:0007669"/>
    <property type="project" value="InterPro"/>
</dbReference>
<evidence type="ECO:0000256" key="8">
    <source>
        <dbReference type="RuleBase" id="RU004474"/>
    </source>
</evidence>
<evidence type="ECO:0000259" key="9">
    <source>
        <dbReference type="PROSITE" id="PS51330"/>
    </source>
</evidence>
<dbReference type="SUPFAM" id="SSF53597">
    <property type="entry name" value="Dihydrofolate reductase-like"/>
    <property type="match status" value="1"/>
</dbReference>
<proteinExistence type="inferred from homology"/>
<dbReference type="CDD" id="cd00209">
    <property type="entry name" value="DHFR"/>
    <property type="match status" value="1"/>
</dbReference>
<dbReference type="GO" id="GO:0005829">
    <property type="term" value="C:cytosol"/>
    <property type="evidence" value="ECO:0007669"/>
    <property type="project" value="TreeGrafter"/>
</dbReference>
<evidence type="ECO:0000313" key="10">
    <source>
        <dbReference type="EMBL" id="MDT2809419.1"/>
    </source>
</evidence>
<comment type="catalytic activity">
    <reaction evidence="7">
        <text>(6S)-5,6,7,8-tetrahydrofolate + NADP(+) = 7,8-dihydrofolate + NADPH + H(+)</text>
        <dbReference type="Rhea" id="RHEA:15009"/>
        <dbReference type="ChEBI" id="CHEBI:15378"/>
        <dbReference type="ChEBI" id="CHEBI:57451"/>
        <dbReference type="ChEBI" id="CHEBI:57453"/>
        <dbReference type="ChEBI" id="CHEBI:57783"/>
        <dbReference type="ChEBI" id="CHEBI:58349"/>
        <dbReference type="EC" id="1.5.1.3"/>
    </reaction>
</comment>
<comment type="pathway">
    <text evidence="1 7">Cofactor biosynthesis; tetrahydrofolate biosynthesis; 5,6,7,8-tetrahydrofolate from 7,8-dihydrofolate: step 1/1.</text>
</comment>
<evidence type="ECO:0000256" key="5">
    <source>
        <dbReference type="ARBA" id="ARBA00022857"/>
    </source>
</evidence>
<dbReference type="GO" id="GO:0046452">
    <property type="term" value="P:dihydrofolate metabolic process"/>
    <property type="evidence" value="ECO:0007669"/>
    <property type="project" value="TreeGrafter"/>
</dbReference>
<dbReference type="EC" id="1.5.1.3" evidence="3 7"/>
<dbReference type="Gene3D" id="3.40.430.10">
    <property type="entry name" value="Dihydrofolate Reductase, subunit A"/>
    <property type="match status" value="1"/>
</dbReference>
<protein>
    <recommendedName>
        <fullName evidence="3 7">Dihydrofolate reductase</fullName>
        <ecNumber evidence="3 7">1.5.1.3</ecNumber>
    </recommendedName>
</protein>
<dbReference type="GO" id="GO:0046655">
    <property type="term" value="P:folic acid metabolic process"/>
    <property type="evidence" value="ECO:0007669"/>
    <property type="project" value="TreeGrafter"/>
</dbReference>
<feature type="domain" description="DHFR" evidence="9">
    <location>
        <begin position="1"/>
        <end position="163"/>
    </location>
</feature>
<name>A0AAW8TWP4_9ENTE</name>
<dbReference type="PANTHER" id="PTHR48069">
    <property type="entry name" value="DIHYDROFOLATE REDUCTASE"/>
    <property type="match status" value="1"/>
</dbReference>
<dbReference type="PROSITE" id="PS51330">
    <property type="entry name" value="DHFR_2"/>
    <property type="match status" value="1"/>
</dbReference>
<organism evidence="10 11">
    <name type="scientific">Enterococcus asini</name>
    <dbReference type="NCBI Taxonomy" id="57732"/>
    <lineage>
        <taxon>Bacteria</taxon>
        <taxon>Bacillati</taxon>
        <taxon>Bacillota</taxon>
        <taxon>Bacilli</taxon>
        <taxon>Lactobacillales</taxon>
        <taxon>Enterococcaceae</taxon>
        <taxon>Enterococcus</taxon>
    </lineage>
</organism>
<dbReference type="InterPro" id="IPR001796">
    <property type="entry name" value="DHFR_dom"/>
</dbReference>
<dbReference type="PIRSF" id="PIRSF000194">
    <property type="entry name" value="DHFR"/>
    <property type="match status" value="1"/>
</dbReference>
<evidence type="ECO:0000256" key="2">
    <source>
        <dbReference type="ARBA" id="ARBA00009539"/>
    </source>
</evidence>
<dbReference type="Pfam" id="PF00186">
    <property type="entry name" value="DHFR_1"/>
    <property type="match status" value="1"/>
</dbReference>
<dbReference type="PRINTS" id="PR00070">
    <property type="entry name" value="DHFR"/>
</dbReference>
<comment type="function">
    <text evidence="7">Key enzyme in folate metabolism. Catalyzes an essential reaction for de novo glycine and purine synthesis, and for DNA precursor synthesis.</text>
</comment>
<dbReference type="EMBL" id="JARQBJ010000001">
    <property type="protein sequence ID" value="MDT2809419.1"/>
    <property type="molecule type" value="Genomic_DNA"/>
</dbReference>
<evidence type="ECO:0000313" key="11">
    <source>
        <dbReference type="Proteomes" id="UP001256711"/>
    </source>
</evidence>
<gene>
    <name evidence="10" type="ORF">P7H43_02770</name>
</gene>
<dbReference type="PROSITE" id="PS00075">
    <property type="entry name" value="DHFR_1"/>
    <property type="match status" value="1"/>
</dbReference>
<keyword evidence="5 7" id="KW-0521">NADP</keyword>
<dbReference type="Proteomes" id="UP001256711">
    <property type="component" value="Unassembled WGS sequence"/>
</dbReference>
<dbReference type="InterPro" id="IPR012259">
    <property type="entry name" value="DHFR"/>
</dbReference>
<accession>A0AAW8TWP4</accession>
<dbReference type="AlphaFoldDB" id="A0AAW8TWP4"/>
<sequence>MLIAIWAQAEDGLIGQAGHLPWHLPADLQYFKEQTLGKTIVMGRKSFEGMGSRALPKRKTLLLTSDHSYQFADANVYVMHQVSEVLDYAKTAETPVYIAGGAQVYKAFEPYYDVLLRTVIEGKFQGDTYFPDFDFSGYRLVETRPGAVDEKNHYPHHFEMWQKR</sequence>
<reference evidence="10" key="1">
    <citation type="submission" date="2023-03" db="EMBL/GenBank/DDBJ databases">
        <authorList>
            <person name="Shen W."/>
            <person name="Cai J."/>
        </authorList>
    </citation>
    <scope>NUCLEOTIDE SEQUENCE</scope>
    <source>
        <strain evidence="10">B226-2</strain>
    </source>
</reference>
<evidence type="ECO:0000256" key="4">
    <source>
        <dbReference type="ARBA" id="ARBA00022563"/>
    </source>
</evidence>
<dbReference type="InterPro" id="IPR024072">
    <property type="entry name" value="DHFR-like_dom_sf"/>
</dbReference>
<dbReference type="PANTHER" id="PTHR48069:SF3">
    <property type="entry name" value="DIHYDROFOLATE REDUCTASE"/>
    <property type="match status" value="1"/>
</dbReference>
<comment type="caution">
    <text evidence="10">The sequence shown here is derived from an EMBL/GenBank/DDBJ whole genome shotgun (WGS) entry which is preliminary data.</text>
</comment>
<dbReference type="GO" id="GO:0004146">
    <property type="term" value="F:dihydrofolate reductase activity"/>
    <property type="evidence" value="ECO:0007669"/>
    <property type="project" value="UniProtKB-EC"/>
</dbReference>
<comment type="similarity">
    <text evidence="2 7 8">Belongs to the dihydrofolate reductase family.</text>
</comment>
<evidence type="ECO:0000256" key="6">
    <source>
        <dbReference type="ARBA" id="ARBA00023002"/>
    </source>
</evidence>
<evidence type="ECO:0000256" key="3">
    <source>
        <dbReference type="ARBA" id="ARBA00012856"/>
    </source>
</evidence>
<dbReference type="GO" id="GO:0006730">
    <property type="term" value="P:one-carbon metabolic process"/>
    <property type="evidence" value="ECO:0007669"/>
    <property type="project" value="UniProtKB-KW"/>
</dbReference>
<evidence type="ECO:0000256" key="7">
    <source>
        <dbReference type="PIRNR" id="PIRNR000194"/>
    </source>
</evidence>
<dbReference type="InterPro" id="IPR017925">
    <property type="entry name" value="DHFR_CS"/>
</dbReference>